<dbReference type="EMBL" id="CAADFQ010000029">
    <property type="protein sequence ID" value="VFK32087.1"/>
    <property type="molecule type" value="Genomic_DNA"/>
</dbReference>
<feature type="domain" description="Malonyl-CoA decarboxylase N-terminal" evidence="2">
    <location>
        <begin position="112"/>
        <end position="205"/>
    </location>
</feature>
<dbReference type="InterPro" id="IPR035372">
    <property type="entry name" value="MCD_N"/>
</dbReference>
<evidence type="ECO:0000313" key="4">
    <source>
        <dbReference type="EMBL" id="VFK32087.1"/>
    </source>
</evidence>
<dbReference type="EMBL" id="CAADFO010000028">
    <property type="protein sequence ID" value="VFK27534.1"/>
    <property type="molecule type" value="Genomic_DNA"/>
</dbReference>
<dbReference type="Pfam" id="PF17408">
    <property type="entry name" value="MCD_N"/>
    <property type="match status" value="1"/>
</dbReference>
<name>A0A450XE50_9GAMM</name>
<dbReference type="Gene3D" id="3.40.630.150">
    <property type="entry name" value="Malonyl-CoA decarboxylase, catalytic domain"/>
    <property type="match status" value="1"/>
</dbReference>
<dbReference type="PANTHER" id="PTHR28641">
    <property type="match status" value="1"/>
</dbReference>
<dbReference type="InterPro" id="IPR038351">
    <property type="entry name" value="MCD_N_sf"/>
</dbReference>
<feature type="domain" description="Malonyl-CoA decarboxylase C-terminal" evidence="1">
    <location>
        <begin position="208"/>
        <end position="473"/>
    </location>
</feature>
<dbReference type="AlphaFoldDB" id="A0A450XE50"/>
<dbReference type="PANTHER" id="PTHR28641:SF1">
    <property type="entry name" value="MALONYL-COA DECARBOXYLASE, MITOCHONDRIAL"/>
    <property type="match status" value="1"/>
</dbReference>
<proteinExistence type="predicted"/>
<evidence type="ECO:0000259" key="2">
    <source>
        <dbReference type="Pfam" id="PF17408"/>
    </source>
</evidence>
<sequence>MSGKSVAVMLIKMLPNDNDSSTLFNRTLGGIKRTWRDLTGTVRVKRSAMESASLPTDDLARLRSRIDDCLHGAGGEVSERARAVELGQVYLELNRQGRERFFRLLASEYDIDRAALARTVAAWSDLYQRIENRPENIDGLYRATESRLREGLASPRIRLLSRFNELPEGVKFLVDMRAELIPLSRKDPLLRGLDNDLKRLLTGWFDVGFLDLRCITWDAPASLLEKLVDYEAVHAITSWSDLRNRLAPEDRRCYAYFHPQMPNEPLIFVWVALVQGMSRNVQSLLDTERTVIEYPADEADTAIFYSISNAQSGLAGISFGNFLIKRVVKDLSNDYRNLGAFATLSPIPGFRGWLGERVAEEGDALLDKTEWEAVSSAARTMDVSETGAQALIALCSLPEWRRQSEVADAIRDPLMRLCARYLTSARRGKYARNRVAHFHLSNGARMERINWLGDTSEKGLDESAGMMINYLYEATEIERNHEAYVGEGKIAVASGFHDLSKG</sequence>
<dbReference type="InterPro" id="IPR038917">
    <property type="entry name" value="Malonyl_CoA_deC"/>
</dbReference>
<evidence type="ECO:0000259" key="1">
    <source>
        <dbReference type="Pfam" id="PF05292"/>
    </source>
</evidence>
<dbReference type="InterPro" id="IPR007956">
    <property type="entry name" value="Malonyl_CoA_deC_C"/>
</dbReference>
<dbReference type="EMBL" id="CAADGH010000028">
    <property type="protein sequence ID" value="VFK75647.1"/>
    <property type="molecule type" value="Genomic_DNA"/>
</dbReference>
<accession>A0A450XE50</accession>
<gene>
    <name evidence="3" type="ORF">BECKMB1821G_GA0114241_102839</name>
    <name evidence="5" type="ORF">BECKMB1821H_GA0114242_102810</name>
    <name evidence="4" type="ORF">BECKMB1821I_GA0114274_102938</name>
</gene>
<organism evidence="3">
    <name type="scientific">Candidatus Kentrum sp. MB</name>
    <dbReference type="NCBI Taxonomy" id="2138164"/>
    <lineage>
        <taxon>Bacteria</taxon>
        <taxon>Pseudomonadati</taxon>
        <taxon>Pseudomonadota</taxon>
        <taxon>Gammaproteobacteria</taxon>
        <taxon>Candidatus Kentrum</taxon>
    </lineage>
</organism>
<dbReference type="GO" id="GO:0050080">
    <property type="term" value="F:malonyl-CoA decarboxylase activity"/>
    <property type="evidence" value="ECO:0007669"/>
    <property type="project" value="InterPro"/>
</dbReference>
<reference evidence="3" key="1">
    <citation type="submission" date="2019-02" db="EMBL/GenBank/DDBJ databases">
        <authorList>
            <person name="Gruber-Vodicka R. H."/>
            <person name="Seah K. B. B."/>
        </authorList>
    </citation>
    <scope>NUCLEOTIDE SEQUENCE</scope>
    <source>
        <strain evidence="3">BECK_BZ197</strain>
        <strain evidence="5">BECK_BZ198</strain>
        <strain evidence="4">BECK_BZ199</strain>
    </source>
</reference>
<dbReference type="InterPro" id="IPR042303">
    <property type="entry name" value="Malonyl_CoA_deC_C_sf"/>
</dbReference>
<dbReference type="Gene3D" id="1.20.140.90">
    <property type="entry name" value="Malonyl-CoA decarboxylase, oligemerization domain"/>
    <property type="match status" value="1"/>
</dbReference>
<evidence type="ECO:0000313" key="3">
    <source>
        <dbReference type="EMBL" id="VFK27534.1"/>
    </source>
</evidence>
<dbReference type="GO" id="GO:0006633">
    <property type="term" value="P:fatty acid biosynthetic process"/>
    <property type="evidence" value="ECO:0007669"/>
    <property type="project" value="InterPro"/>
</dbReference>
<protein>
    <submittedName>
        <fullName evidence="3">Malonyl-CoA decarboxylase</fullName>
    </submittedName>
</protein>
<dbReference type="Pfam" id="PF05292">
    <property type="entry name" value="MCD"/>
    <property type="match status" value="1"/>
</dbReference>
<evidence type="ECO:0000313" key="5">
    <source>
        <dbReference type="EMBL" id="VFK75647.1"/>
    </source>
</evidence>